<evidence type="ECO:0000313" key="1">
    <source>
        <dbReference type="EMBL" id="MBV4514924.1"/>
    </source>
</evidence>
<gene>
    <name evidence="1" type="ORF">HU758_006875</name>
</gene>
<name>A0ACC5UKF0_9PSED</name>
<keyword evidence="2" id="KW-1185">Reference proteome</keyword>
<comment type="caution">
    <text evidence="1">The sequence shown here is derived from an EMBL/GenBank/DDBJ whole genome shotgun (WGS) entry which is preliminary data.</text>
</comment>
<dbReference type="Proteomes" id="UP000624243">
    <property type="component" value="Unassembled WGS sequence"/>
</dbReference>
<protein>
    <submittedName>
        <fullName evidence="1">Uncharacterized protein</fullName>
    </submittedName>
</protein>
<dbReference type="EMBL" id="JABWSB020000003">
    <property type="protein sequence ID" value="MBV4514924.1"/>
    <property type="molecule type" value="Genomic_DNA"/>
</dbReference>
<accession>A0ACC5UKF0</accession>
<reference evidence="1 2" key="1">
    <citation type="journal article" date="2020" name="Microorganisms">
        <title>Reliable Identification of Environmental Pseudomonas Isolates Using the rpoD Gene.</title>
        <authorList>
            <consortium name="The Broad Institute Genome Sequencing Platform"/>
            <person name="Girard L."/>
            <person name="Lood C."/>
            <person name="Rokni-Zadeh H."/>
            <person name="van Noort V."/>
            <person name="Lavigne R."/>
            <person name="De Mot R."/>
        </authorList>
    </citation>
    <scope>NUCLEOTIDE SEQUENCE [LARGE SCALE GENOMIC DNA]</scope>
    <source>
        <strain evidence="1 2">RW1P2</strain>
    </source>
</reference>
<sequence length="106" mass="11171">MPVGLQTWNADGVLMLDLTSRIGRVHETWSSGVTNGSRVVSGLADGGEGFVFVEDNSADLTLATLYAYPDVSISGTTVTWSFVDFTNPMGGANVPRRAVNISAGTF</sequence>
<proteinExistence type="predicted"/>
<evidence type="ECO:0000313" key="2">
    <source>
        <dbReference type="Proteomes" id="UP000624243"/>
    </source>
</evidence>
<organism evidence="1 2">
    <name type="scientific">Pseudomonas kurunegalensis</name>
    <dbReference type="NCBI Taxonomy" id="485880"/>
    <lineage>
        <taxon>Bacteria</taxon>
        <taxon>Pseudomonadati</taxon>
        <taxon>Pseudomonadota</taxon>
        <taxon>Gammaproteobacteria</taxon>
        <taxon>Pseudomonadales</taxon>
        <taxon>Pseudomonadaceae</taxon>
        <taxon>Pseudomonas</taxon>
    </lineage>
</organism>